<dbReference type="PANTHER" id="PTHR11530:SF11">
    <property type="entry name" value="D-ASPARTATE OXIDASE"/>
    <property type="match status" value="1"/>
</dbReference>
<dbReference type="GO" id="GO:0019478">
    <property type="term" value="P:D-amino acid catabolic process"/>
    <property type="evidence" value="ECO:0007669"/>
    <property type="project" value="TreeGrafter"/>
</dbReference>
<dbReference type="GO" id="GO:0003884">
    <property type="term" value="F:D-amino-acid oxidase activity"/>
    <property type="evidence" value="ECO:0007669"/>
    <property type="project" value="InterPro"/>
</dbReference>
<dbReference type="OMA" id="VYLQWLQ"/>
<dbReference type="EMBL" id="MCGN01000001">
    <property type="protein sequence ID" value="ORZ03300.1"/>
    <property type="molecule type" value="Genomic_DNA"/>
</dbReference>
<dbReference type="InterPro" id="IPR006076">
    <property type="entry name" value="FAD-dep_OxRdtase"/>
</dbReference>
<dbReference type="Pfam" id="PF01266">
    <property type="entry name" value="DAO"/>
    <property type="match status" value="1"/>
</dbReference>
<keyword evidence="4" id="KW-0274">FAD</keyword>
<comment type="cofactor">
    <cofactor evidence="1">
        <name>FAD</name>
        <dbReference type="ChEBI" id="CHEBI:57692"/>
    </cofactor>
</comment>
<dbReference type="GO" id="GO:0005737">
    <property type="term" value="C:cytoplasm"/>
    <property type="evidence" value="ECO:0007669"/>
    <property type="project" value="TreeGrafter"/>
</dbReference>
<protein>
    <recommendedName>
        <fullName evidence="6">FAD dependent oxidoreductase domain-containing protein</fullName>
    </recommendedName>
</protein>
<evidence type="ECO:0000313" key="7">
    <source>
        <dbReference type="EMBL" id="ORZ03300.1"/>
    </source>
</evidence>
<feature type="domain" description="FAD dependent oxidoreductase" evidence="6">
    <location>
        <begin position="45"/>
        <end position="252"/>
    </location>
</feature>
<dbReference type="SUPFAM" id="SSF51971">
    <property type="entry name" value="Nucleotide-binding domain"/>
    <property type="match status" value="1"/>
</dbReference>
<organism evidence="7 8">
    <name type="scientific">Syncephalastrum racemosum</name>
    <name type="common">Filamentous fungus</name>
    <dbReference type="NCBI Taxonomy" id="13706"/>
    <lineage>
        <taxon>Eukaryota</taxon>
        <taxon>Fungi</taxon>
        <taxon>Fungi incertae sedis</taxon>
        <taxon>Mucoromycota</taxon>
        <taxon>Mucoromycotina</taxon>
        <taxon>Mucoromycetes</taxon>
        <taxon>Mucorales</taxon>
        <taxon>Syncephalastraceae</taxon>
        <taxon>Syncephalastrum</taxon>
    </lineage>
</organism>
<dbReference type="InterPro" id="IPR023209">
    <property type="entry name" value="DAO"/>
</dbReference>
<dbReference type="OrthoDB" id="2015447at2759"/>
<dbReference type="PANTHER" id="PTHR11530">
    <property type="entry name" value="D-AMINO ACID OXIDASE"/>
    <property type="match status" value="1"/>
</dbReference>
<name>A0A1X2HUN8_SYNRA</name>
<dbReference type="Gene3D" id="3.30.9.10">
    <property type="entry name" value="D-Amino Acid Oxidase, subunit A, domain 2"/>
    <property type="match status" value="1"/>
</dbReference>
<gene>
    <name evidence="7" type="ORF">BCR43DRAFT_483095</name>
</gene>
<evidence type="ECO:0000256" key="2">
    <source>
        <dbReference type="ARBA" id="ARBA00006730"/>
    </source>
</evidence>
<reference evidence="7 8" key="1">
    <citation type="submission" date="2016-07" db="EMBL/GenBank/DDBJ databases">
        <title>Pervasive Adenine N6-methylation of Active Genes in Fungi.</title>
        <authorList>
            <consortium name="DOE Joint Genome Institute"/>
            <person name="Mondo S.J."/>
            <person name="Dannebaum R.O."/>
            <person name="Kuo R.C."/>
            <person name="Labutti K."/>
            <person name="Haridas S."/>
            <person name="Kuo A."/>
            <person name="Salamov A."/>
            <person name="Ahrendt S.R."/>
            <person name="Lipzen A."/>
            <person name="Sullivan W."/>
            <person name="Andreopoulos W.B."/>
            <person name="Clum A."/>
            <person name="Lindquist E."/>
            <person name="Daum C."/>
            <person name="Ramamoorthy G.K."/>
            <person name="Gryganskyi A."/>
            <person name="Culley D."/>
            <person name="Magnuson J.K."/>
            <person name="James T.Y."/>
            <person name="O'Malley M.A."/>
            <person name="Stajich J.E."/>
            <person name="Spatafora J.W."/>
            <person name="Visel A."/>
            <person name="Grigoriev I.V."/>
        </authorList>
    </citation>
    <scope>NUCLEOTIDE SEQUENCE [LARGE SCALE GENOMIC DNA]</scope>
    <source>
        <strain evidence="7 8">NRRL 2496</strain>
    </source>
</reference>
<sequence>MEIAKTRGKEAGVMAIPSEDYYDELVPDYTDPWFRKVVDNFEFVGSAELPPTAKIGHRYTTVVINTPHYLQWLMHQFLSNGGQVKRQSLTCLQEGIPSDADAVVHCTGLGARYLVNDTNVFPTRGQTVIIRAPHIKKTVTLMTKNQSTYYIPRSDGTVVCGGTKEKNDFNPNPEKAIATRILQRTQALCPEMAGCEIVRHAVGLRPSRVGGPRIENETIVKPNGEPIIVTHSYGHGGFGVQSSWGAAEFTVALVEKGIAKSKL</sequence>
<evidence type="ECO:0000256" key="4">
    <source>
        <dbReference type="ARBA" id="ARBA00022827"/>
    </source>
</evidence>
<dbReference type="AlphaFoldDB" id="A0A1X2HUN8"/>
<accession>A0A1X2HUN8</accession>
<dbReference type="GO" id="GO:0071949">
    <property type="term" value="F:FAD binding"/>
    <property type="evidence" value="ECO:0007669"/>
    <property type="project" value="InterPro"/>
</dbReference>
<comment type="similarity">
    <text evidence="2">Belongs to the DAMOX/DASOX family.</text>
</comment>
<dbReference type="STRING" id="13706.A0A1X2HUN8"/>
<dbReference type="SUPFAM" id="SSF54373">
    <property type="entry name" value="FAD-linked reductases, C-terminal domain"/>
    <property type="match status" value="1"/>
</dbReference>
<evidence type="ECO:0000313" key="8">
    <source>
        <dbReference type="Proteomes" id="UP000242180"/>
    </source>
</evidence>
<evidence type="ECO:0000256" key="3">
    <source>
        <dbReference type="ARBA" id="ARBA00022630"/>
    </source>
</evidence>
<dbReference type="Proteomes" id="UP000242180">
    <property type="component" value="Unassembled WGS sequence"/>
</dbReference>
<comment type="caution">
    <text evidence="7">The sequence shown here is derived from an EMBL/GenBank/DDBJ whole genome shotgun (WGS) entry which is preliminary data.</text>
</comment>
<keyword evidence="8" id="KW-1185">Reference proteome</keyword>
<evidence type="ECO:0000259" key="6">
    <source>
        <dbReference type="Pfam" id="PF01266"/>
    </source>
</evidence>
<evidence type="ECO:0000256" key="1">
    <source>
        <dbReference type="ARBA" id="ARBA00001974"/>
    </source>
</evidence>
<dbReference type="InParanoid" id="A0A1X2HUN8"/>
<proteinExistence type="inferred from homology"/>
<evidence type="ECO:0000256" key="5">
    <source>
        <dbReference type="ARBA" id="ARBA00023002"/>
    </source>
</evidence>
<keyword evidence="5" id="KW-0560">Oxidoreductase</keyword>
<keyword evidence="3" id="KW-0285">Flavoprotein</keyword>